<reference evidence="4" key="3">
    <citation type="submission" date="2022-04" db="UniProtKB">
        <authorList>
            <consortium name="WormBaseParasite"/>
        </authorList>
    </citation>
    <scope>IDENTIFICATION</scope>
</reference>
<sequence>MLLLFGAGICLKYASDVCSADGRHDIGWLVTTKVAELELSPFYDYHLPQWFPTHAWTVLVLLVGPRSVPLSMVHDGKIRERHVLIVHARNIYGFSRDKMKMFEYANRVKCPIWIPCFLFLNTIAMVIGG</sequence>
<proteinExistence type="predicted"/>
<keyword evidence="3" id="KW-1185">Reference proteome</keyword>
<organism evidence="2">
    <name type="scientific">Brugia malayi</name>
    <name type="common">Filarial nematode worm</name>
    <dbReference type="NCBI Taxonomy" id="6279"/>
    <lineage>
        <taxon>Eukaryota</taxon>
        <taxon>Metazoa</taxon>
        <taxon>Ecdysozoa</taxon>
        <taxon>Nematoda</taxon>
        <taxon>Chromadorea</taxon>
        <taxon>Rhabditida</taxon>
        <taxon>Spirurina</taxon>
        <taxon>Spiruromorpha</taxon>
        <taxon>Filarioidea</taxon>
        <taxon>Onchocercidae</taxon>
        <taxon>Brugia</taxon>
    </lineage>
</organism>
<name>A0A4E9ER37_BRUMA</name>
<protein>
    <submittedName>
        <fullName evidence="2 4">Uncharacterized protein</fullName>
    </submittedName>
</protein>
<dbReference type="WBParaSite" id="Bm10917.1">
    <property type="protein sequence ID" value="Bm10917.1"/>
    <property type="gene ID" value="WBGene00231178"/>
</dbReference>
<reference evidence="2" key="2">
    <citation type="submission" date="2019-04" db="EMBL/GenBank/DDBJ databases">
        <authorList>
            <person name="Howe K."/>
            <person name="Paulini M."/>
            <person name="Williams G."/>
        </authorList>
    </citation>
    <scope>NUCLEOTIDE SEQUENCE [LARGE SCALE GENOMIC DNA]</scope>
    <source>
        <strain evidence="2">FR3</strain>
    </source>
</reference>
<dbReference type="EMBL" id="CAAKNF010000196">
    <property type="protein sequence ID" value="VIO86238.1"/>
    <property type="molecule type" value="Genomic_DNA"/>
</dbReference>
<evidence type="ECO:0000313" key="2">
    <source>
        <dbReference type="EMBL" id="VIO86238.1"/>
    </source>
</evidence>
<dbReference type="Proteomes" id="UP000006672">
    <property type="component" value="Unassembled WGS sequence"/>
</dbReference>
<reference evidence="3" key="1">
    <citation type="journal article" date="2007" name="Science">
        <title>Draft genome of the filarial nematode parasite Brugia malayi.</title>
        <authorList>
            <person name="Ghedin E."/>
            <person name="Wang S."/>
            <person name="Spiro D."/>
            <person name="Caler E."/>
            <person name="Zhao Q."/>
            <person name="Crabtree J."/>
            <person name="Allen J.E."/>
            <person name="Delcher A.L."/>
            <person name="Guiliano D.B."/>
            <person name="Miranda-Saavedra D."/>
            <person name="Angiuoli S.V."/>
            <person name="Creasy T."/>
            <person name="Amedeo P."/>
            <person name="Haas B."/>
            <person name="El-Sayed N.M."/>
            <person name="Wortman J.R."/>
            <person name="Feldblyum T."/>
            <person name="Tallon L."/>
            <person name="Schatz M."/>
            <person name="Shumway M."/>
            <person name="Koo H."/>
            <person name="Salzberg S.L."/>
            <person name="Schobel S."/>
            <person name="Pertea M."/>
            <person name="Pop M."/>
            <person name="White O."/>
            <person name="Barton G.J."/>
            <person name="Carlow C.K."/>
            <person name="Crawford M.J."/>
            <person name="Daub J."/>
            <person name="Dimmic M.W."/>
            <person name="Estes C.F."/>
            <person name="Foster J.M."/>
            <person name="Ganatra M."/>
            <person name="Gregory W.F."/>
            <person name="Johnson N.M."/>
            <person name="Jin J."/>
            <person name="Komuniecki R."/>
            <person name="Korf I."/>
            <person name="Kumar S."/>
            <person name="Laney S."/>
            <person name="Li B.W."/>
            <person name="Li W."/>
            <person name="Lindblom T.H."/>
            <person name="Lustigman S."/>
            <person name="Ma D."/>
            <person name="Maina C.V."/>
            <person name="Martin D.M."/>
            <person name="McCarter J.P."/>
            <person name="McReynolds L."/>
            <person name="Mitreva M."/>
            <person name="Nutman T.B."/>
            <person name="Parkinson J."/>
            <person name="Peregrin-Alvarez J.M."/>
            <person name="Poole C."/>
            <person name="Ren Q."/>
            <person name="Saunders L."/>
            <person name="Sluder A.E."/>
            <person name="Smith K."/>
            <person name="Stanke M."/>
            <person name="Unnasch T.R."/>
            <person name="Ware J."/>
            <person name="Wei A.D."/>
            <person name="Weil G."/>
            <person name="Williams D.J."/>
            <person name="Zhang Y."/>
            <person name="Williams S.A."/>
            <person name="Fraser-Liggett C."/>
            <person name="Slatko B."/>
            <person name="Blaxter M.L."/>
            <person name="Scott A.L."/>
        </authorList>
    </citation>
    <scope>NUCLEOTIDE SEQUENCE</scope>
    <source>
        <strain evidence="3">FR3</strain>
    </source>
</reference>
<dbReference type="GeneID" id="66057516"/>
<feature type="signal peptide" evidence="1">
    <location>
        <begin position="1"/>
        <end position="19"/>
    </location>
</feature>
<feature type="chain" id="PRO_5023869002" evidence="1">
    <location>
        <begin position="20"/>
        <end position="129"/>
    </location>
</feature>
<dbReference type="RefSeq" id="XP_042929354.1">
    <property type="nucleotide sequence ID" value="XM_043073420.1"/>
</dbReference>
<dbReference type="KEGG" id="bmy:BM_BM10917"/>
<evidence type="ECO:0000313" key="3">
    <source>
        <dbReference type="Proteomes" id="UP000006672"/>
    </source>
</evidence>
<accession>A0A8L7SM87</accession>
<keyword evidence="1" id="KW-0732">Signal</keyword>
<accession>A0A4E9ER37</accession>
<evidence type="ECO:0000313" key="4">
    <source>
        <dbReference type="WBParaSite" id="Bm10917.1"/>
    </source>
</evidence>
<evidence type="ECO:0000256" key="1">
    <source>
        <dbReference type="SAM" id="SignalP"/>
    </source>
</evidence>
<dbReference type="CTD" id="66057516"/>
<dbReference type="AlphaFoldDB" id="A0A4E9ER37"/>
<gene>
    <name evidence="2" type="primary">Bm10917</name>
    <name evidence="2" type="ORF">BM_BM10917</name>
</gene>